<organism evidence="3 4">
    <name type="scientific">Streptomyces akebiae</name>
    <dbReference type="NCBI Taxonomy" id="2865673"/>
    <lineage>
        <taxon>Bacteria</taxon>
        <taxon>Bacillati</taxon>
        <taxon>Actinomycetota</taxon>
        <taxon>Actinomycetes</taxon>
        <taxon>Kitasatosporales</taxon>
        <taxon>Streptomycetaceae</taxon>
        <taxon>Streptomyces</taxon>
    </lineage>
</organism>
<dbReference type="EMBL" id="CP080647">
    <property type="protein sequence ID" value="QYX75238.1"/>
    <property type="molecule type" value="Genomic_DNA"/>
</dbReference>
<protein>
    <submittedName>
        <fullName evidence="3">Uncharacterized protein</fullName>
    </submittedName>
</protein>
<dbReference type="RefSeq" id="WP_220644411.1">
    <property type="nucleotide sequence ID" value="NZ_CP080647.1"/>
</dbReference>
<reference evidence="3 4" key="1">
    <citation type="submission" date="2021-08" db="EMBL/GenBank/DDBJ databases">
        <authorList>
            <person name="Ping M."/>
        </authorList>
    </citation>
    <scope>NUCLEOTIDE SEQUENCE [LARGE SCALE GENOMIC DNA]</scope>
    <source>
        <strain evidence="3 4">MG28</strain>
    </source>
</reference>
<dbReference type="PANTHER" id="PTHR42305:SF1">
    <property type="entry name" value="MEMBRANE PROTEIN RV1733C-RELATED"/>
    <property type="match status" value="1"/>
</dbReference>
<accession>A0ABX8XI01</accession>
<dbReference type="PANTHER" id="PTHR42305">
    <property type="entry name" value="MEMBRANE PROTEIN RV1733C-RELATED"/>
    <property type="match status" value="1"/>
</dbReference>
<dbReference type="InterPro" id="IPR039708">
    <property type="entry name" value="MT1774/Rv1733c-like"/>
</dbReference>
<feature type="region of interest" description="Disordered" evidence="1">
    <location>
        <begin position="1"/>
        <end position="27"/>
    </location>
</feature>
<evidence type="ECO:0000256" key="1">
    <source>
        <dbReference type="SAM" id="MobiDB-lite"/>
    </source>
</evidence>
<gene>
    <name evidence="3" type="ORF">K1J60_00780</name>
</gene>
<evidence type="ECO:0000256" key="2">
    <source>
        <dbReference type="SAM" id="Phobius"/>
    </source>
</evidence>
<evidence type="ECO:0000313" key="4">
    <source>
        <dbReference type="Proteomes" id="UP000827138"/>
    </source>
</evidence>
<feature type="transmembrane region" description="Helical" evidence="2">
    <location>
        <begin position="148"/>
        <end position="168"/>
    </location>
</feature>
<name>A0ABX8XI01_9ACTN</name>
<keyword evidence="2" id="KW-0812">Transmembrane</keyword>
<proteinExistence type="predicted"/>
<feature type="transmembrane region" description="Helical" evidence="2">
    <location>
        <begin position="37"/>
        <end position="57"/>
    </location>
</feature>
<keyword evidence="2" id="KW-0472">Membrane</keyword>
<keyword evidence="4" id="KW-1185">Reference proteome</keyword>
<keyword evidence="2" id="KW-1133">Transmembrane helix</keyword>
<sequence>MTAQGPPCTPGPPSPRDEHLPKGANPLSRPSDRFEAWLRRVLLVVLVLGLPLAAYGAGTTVYASSMKAVRVQTAERHEITARLAEDLDPDNDATKQLARVRWTDEGGDVRTGNALVKAGTDKGAAVRVWLDRAGNLTTPPMNSLNAKASGWLAGGMAAFGVAFGCYAVRSGTRLLLDRGRYARWDAEWDRVEPLWSARFRR</sequence>
<evidence type="ECO:0000313" key="3">
    <source>
        <dbReference type="EMBL" id="QYX75238.1"/>
    </source>
</evidence>
<dbReference type="Proteomes" id="UP000827138">
    <property type="component" value="Chromosome"/>
</dbReference>